<evidence type="ECO:0000313" key="2">
    <source>
        <dbReference type="EMBL" id="KYK54700.1"/>
    </source>
</evidence>
<organism evidence="2 3">
    <name type="scientific">Drechmeria coniospora</name>
    <name type="common">Nematophagous fungus</name>
    <name type="synonym">Meria coniospora</name>
    <dbReference type="NCBI Taxonomy" id="98403"/>
    <lineage>
        <taxon>Eukaryota</taxon>
        <taxon>Fungi</taxon>
        <taxon>Dikarya</taxon>
        <taxon>Ascomycota</taxon>
        <taxon>Pezizomycotina</taxon>
        <taxon>Sordariomycetes</taxon>
        <taxon>Hypocreomycetidae</taxon>
        <taxon>Hypocreales</taxon>
        <taxon>Ophiocordycipitaceae</taxon>
        <taxon>Drechmeria</taxon>
    </lineage>
</organism>
<dbReference type="AlphaFoldDB" id="A0A151GC81"/>
<reference evidence="2 3" key="1">
    <citation type="journal article" date="2016" name="Sci. Rep.">
        <title>Insights into Adaptations to a Near-Obligate Nematode Endoparasitic Lifestyle from the Finished Genome of Drechmeria coniospora.</title>
        <authorList>
            <person name="Zhang L."/>
            <person name="Zhou Z."/>
            <person name="Guo Q."/>
            <person name="Fokkens L."/>
            <person name="Miskei M."/>
            <person name="Pocsi I."/>
            <person name="Zhang W."/>
            <person name="Chen M."/>
            <person name="Wang L."/>
            <person name="Sun Y."/>
            <person name="Donzelli B.G."/>
            <person name="Gibson D.M."/>
            <person name="Nelson D.R."/>
            <person name="Luo J.G."/>
            <person name="Rep M."/>
            <person name="Liu H."/>
            <person name="Yang S."/>
            <person name="Wang J."/>
            <person name="Krasnoff S.B."/>
            <person name="Xu Y."/>
            <person name="Molnar I."/>
            <person name="Lin M."/>
        </authorList>
    </citation>
    <scope>NUCLEOTIDE SEQUENCE [LARGE SCALE GENOMIC DNA]</scope>
    <source>
        <strain evidence="2 3">ARSEF 6962</strain>
    </source>
</reference>
<name>A0A151GC81_DRECN</name>
<proteinExistence type="predicted"/>
<dbReference type="GeneID" id="63719303"/>
<feature type="transmembrane region" description="Helical" evidence="1">
    <location>
        <begin position="121"/>
        <end position="144"/>
    </location>
</feature>
<keyword evidence="1" id="KW-1133">Transmembrane helix</keyword>
<dbReference type="Proteomes" id="UP000076580">
    <property type="component" value="Chromosome 03"/>
</dbReference>
<evidence type="ECO:0000256" key="1">
    <source>
        <dbReference type="SAM" id="Phobius"/>
    </source>
</evidence>
<keyword evidence="3" id="KW-1185">Reference proteome</keyword>
<feature type="transmembrane region" description="Helical" evidence="1">
    <location>
        <begin position="87"/>
        <end position="109"/>
    </location>
</feature>
<dbReference type="RefSeq" id="XP_040654052.1">
    <property type="nucleotide sequence ID" value="XM_040803948.1"/>
</dbReference>
<accession>A0A151GC81</accession>
<protein>
    <submittedName>
        <fullName evidence="2">Uncharacterized protein</fullName>
    </submittedName>
</protein>
<sequence length="275" mass="31433">MKILLGRSKSYRLLPRAWPRLHQRFNAWIMTLELALLIAVLVIFGIAQPDLYRTDMWRIGFDNKLNSNPNMVLYAYANHRPLPKIPLIWSLALTNYNVAISIVSLFFLLCKLITIIMRFYFPIIALVSYSALIALYAVSIYGQIGPDYADARYPAPAAWYFRQGCDPARPYGKYRACQIAQASLGVTLFMFTVYLVNLGFALHATWPNEENALCRDEDEDSALSDSKANDGGAWEMHSMNAPVNESAVPFTPRTQAFHILDRRLPQRQEDIQRYA</sequence>
<dbReference type="InParanoid" id="A0A151GC81"/>
<keyword evidence="1" id="KW-0812">Transmembrane</keyword>
<evidence type="ECO:0000313" key="3">
    <source>
        <dbReference type="Proteomes" id="UP000076580"/>
    </source>
</evidence>
<keyword evidence="1" id="KW-0472">Membrane</keyword>
<comment type="caution">
    <text evidence="2">The sequence shown here is derived from an EMBL/GenBank/DDBJ whole genome shotgun (WGS) entry which is preliminary data.</text>
</comment>
<dbReference type="EMBL" id="LAYC01000003">
    <property type="protein sequence ID" value="KYK54700.1"/>
    <property type="molecule type" value="Genomic_DNA"/>
</dbReference>
<gene>
    <name evidence="2" type="ORF">DCS_06660</name>
</gene>
<feature type="transmembrane region" description="Helical" evidence="1">
    <location>
        <begin position="179"/>
        <end position="202"/>
    </location>
</feature>
<feature type="transmembrane region" description="Helical" evidence="1">
    <location>
        <begin position="25"/>
        <end position="47"/>
    </location>
</feature>